<name>A0ABQ0TJH3_9BACL</name>
<dbReference type="RefSeq" id="WP_201783395.1">
    <property type="nucleotide sequence ID" value="NZ_BJON01000006.1"/>
</dbReference>
<evidence type="ECO:0000313" key="2">
    <source>
        <dbReference type="Proteomes" id="UP000319578"/>
    </source>
</evidence>
<accession>A0ABQ0TJH3</accession>
<gene>
    <name evidence="1" type="ORF">BRE01_17030</name>
</gene>
<reference evidence="1 2" key="1">
    <citation type="submission" date="2019-06" db="EMBL/GenBank/DDBJ databases">
        <title>Whole genome shotgun sequence of Brevibacillus reuszeri NBRC 15719.</title>
        <authorList>
            <person name="Hosoyama A."/>
            <person name="Uohara A."/>
            <person name="Ohji S."/>
            <person name="Ichikawa N."/>
        </authorList>
    </citation>
    <scope>NUCLEOTIDE SEQUENCE [LARGE SCALE GENOMIC DNA]</scope>
    <source>
        <strain evidence="1 2">NBRC 15719</strain>
    </source>
</reference>
<proteinExistence type="predicted"/>
<comment type="caution">
    <text evidence="1">The sequence shown here is derived from an EMBL/GenBank/DDBJ whole genome shotgun (WGS) entry which is preliminary data.</text>
</comment>
<organism evidence="1 2">
    <name type="scientific">Brevibacillus reuszeri</name>
    <dbReference type="NCBI Taxonomy" id="54915"/>
    <lineage>
        <taxon>Bacteria</taxon>
        <taxon>Bacillati</taxon>
        <taxon>Bacillota</taxon>
        <taxon>Bacilli</taxon>
        <taxon>Bacillales</taxon>
        <taxon>Paenibacillaceae</taxon>
        <taxon>Brevibacillus</taxon>
    </lineage>
</organism>
<dbReference type="Proteomes" id="UP000319578">
    <property type="component" value="Unassembled WGS sequence"/>
</dbReference>
<evidence type="ECO:0008006" key="3">
    <source>
        <dbReference type="Google" id="ProtNLM"/>
    </source>
</evidence>
<dbReference type="EMBL" id="BJON01000006">
    <property type="protein sequence ID" value="GED68001.1"/>
    <property type="molecule type" value="Genomic_DNA"/>
</dbReference>
<evidence type="ECO:0000313" key="1">
    <source>
        <dbReference type="EMBL" id="GED68001.1"/>
    </source>
</evidence>
<keyword evidence="2" id="KW-1185">Reference proteome</keyword>
<protein>
    <recommendedName>
        <fullName evidence="3">Peptidase M23 domain-containing protein</fullName>
    </recommendedName>
</protein>
<sequence length="392" mass="45769">MEQRKYKLNDEAISEFLKSFFDKKSVWEKLRTEARTQVVTWRWATESMAFEMPFARELYGGSSPRWVADDRANPTSHIRHGLDAQDRIVIECGPGIQETVWLYEVDRRTGVQWYVHNDDVRIGSVTQYGYQDGQLATNHLHMGYRGADTRMEYEDGRLLRSFSRHWQEEDESWYSQYVFSYDAQDHLERIVLQYTDEQGQPTGQERLTYLRLPKGESLATVEARVKSLLLQAIETTLDNIPQEEKLYCLLLCYTHEDLGAAWPPFLVWGRESYRQSVVERGEDVSYYLWAPDEIRDVQGEDHEYWFDGQELREACLLHAQLMDMKQSNTSAMRVLKQLVPEVLRMAKHAGLPLTDDFVVAFADNTGEVDPLKAMKSGLDAEHWTLLKQRGYV</sequence>